<dbReference type="STRING" id="669502.SSDC_01040"/>
<dbReference type="PROSITE" id="PS50889">
    <property type="entry name" value="S4"/>
    <property type="match status" value="1"/>
</dbReference>
<dbReference type="KEGG" id="ssdc:SSDC_01040"/>
<dbReference type="SUPFAM" id="SSF55174">
    <property type="entry name" value="Alpha-L RNA-binding motif"/>
    <property type="match status" value="1"/>
</dbReference>
<dbReference type="InterPro" id="IPR000748">
    <property type="entry name" value="PsdUridine_synth_RsuA/RluB/E/F"/>
</dbReference>
<dbReference type="RefSeq" id="WP_020915472.1">
    <property type="nucleotide sequence ID" value="NC_021885.1"/>
</dbReference>
<dbReference type="AlphaFoldDB" id="S5R127"/>
<sequence>MIFQYIKNFSKNIDSEENNNFPKLQKALASIGIGSRRNIEKLIISGCISINNKTAHIGQRIALNDCIKINGKLLKSKIYKNNIRILIYYKPSGEIVSYNDPNNRPSVFDNLPNIKYSKWLSIGRLDFNTEGLLLFTNSGKLVNRLSHPRYNIEREYAVRILGKLTKNIKIKLIKGIKLKHGLARFSNISEAGGYGSNKWYKVIIYEGRNREVRKMFEVFGLIVSRLIRIRYGIIKLPHEFKRGYLKELKKNVVNNLLLTYNLN</sequence>
<dbReference type="NCBIfam" id="TIGR00093">
    <property type="entry name" value="pseudouridine synthase"/>
    <property type="match status" value="1"/>
</dbReference>
<dbReference type="Gene3D" id="3.30.70.1560">
    <property type="entry name" value="Alpha-L RNA-binding motif"/>
    <property type="match status" value="1"/>
</dbReference>
<dbReference type="InterPro" id="IPR050343">
    <property type="entry name" value="RsuA_PseudoU_synthase"/>
</dbReference>
<dbReference type="CDD" id="cd00165">
    <property type="entry name" value="S4"/>
    <property type="match status" value="1"/>
</dbReference>
<dbReference type="InterPro" id="IPR006145">
    <property type="entry name" value="PsdUridine_synth_RsuA/RluA"/>
</dbReference>
<dbReference type="Proteomes" id="UP000015216">
    <property type="component" value="Chromosome"/>
</dbReference>
<dbReference type="GO" id="GO:0003723">
    <property type="term" value="F:RNA binding"/>
    <property type="evidence" value="ECO:0007669"/>
    <property type="project" value="UniProtKB-KW"/>
</dbReference>
<dbReference type="InterPro" id="IPR042092">
    <property type="entry name" value="PsdUridine_s_RsuA/RluB/E/F_cat"/>
</dbReference>
<protein>
    <recommendedName>
        <fullName evidence="5">Pseudouridine synthase</fullName>
        <ecNumber evidence="5">5.4.99.-</ecNumber>
    </recommendedName>
</protein>
<dbReference type="InterPro" id="IPR020103">
    <property type="entry name" value="PsdUridine_synth_cat_dom_sf"/>
</dbReference>
<evidence type="ECO:0000256" key="4">
    <source>
        <dbReference type="PROSITE-ProRule" id="PRU00182"/>
    </source>
</evidence>
<dbReference type="InterPro" id="IPR036986">
    <property type="entry name" value="S4_RNA-bd_sf"/>
</dbReference>
<evidence type="ECO:0000256" key="5">
    <source>
        <dbReference type="RuleBase" id="RU003887"/>
    </source>
</evidence>
<evidence type="ECO:0000256" key="2">
    <source>
        <dbReference type="ARBA" id="ARBA00022884"/>
    </source>
</evidence>
<dbReference type="Gene3D" id="3.30.70.580">
    <property type="entry name" value="Pseudouridine synthase I, catalytic domain, N-terminal subdomain"/>
    <property type="match status" value="1"/>
</dbReference>
<dbReference type="PROSITE" id="PS01149">
    <property type="entry name" value="PSI_RSU"/>
    <property type="match status" value="1"/>
</dbReference>
<dbReference type="SUPFAM" id="SSF55120">
    <property type="entry name" value="Pseudouridine synthase"/>
    <property type="match status" value="1"/>
</dbReference>
<gene>
    <name evidence="7" type="ORF">SSDC_01040</name>
</gene>
<keyword evidence="2 4" id="KW-0694">RNA-binding</keyword>
<evidence type="ECO:0000256" key="1">
    <source>
        <dbReference type="ARBA" id="ARBA00008348"/>
    </source>
</evidence>
<dbReference type="Gene3D" id="3.10.290.10">
    <property type="entry name" value="RNA-binding S4 domain"/>
    <property type="match status" value="1"/>
</dbReference>
<evidence type="ECO:0000256" key="3">
    <source>
        <dbReference type="ARBA" id="ARBA00023235"/>
    </source>
</evidence>
<dbReference type="GO" id="GO:0120159">
    <property type="term" value="F:rRNA pseudouridine synthase activity"/>
    <property type="evidence" value="ECO:0007669"/>
    <property type="project" value="UniProtKB-ARBA"/>
</dbReference>
<dbReference type="Pfam" id="PF00849">
    <property type="entry name" value="PseudoU_synth_2"/>
    <property type="match status" value="1"/>
</dbReference>
<dbReference type="InterPro" id="IPR020094">
    <property type="entry name" value="TruA/RsuA/RluB/E/F_N"/>
</dbReference>
<evidence type="ECO:0000313" key="8">
    <source>
        <dbReference type="Proteomes" id="UP000015216"/>
    </source>
</evidence>
<feature type="domain" description="RNA-binding S4" evidence="6">
    <location>
        <begin position="22"/>
        <end position="84"/>
    </location>
</feature>
<dbReference type="InterPro" id="IPR002942">
    <property type="entry name" value="S4_RNA-bd"/>
</dbReference>
<proteinExistence type="inferred from homology"/>
<dbReference type="GeneID" id="301553074"/>
<organism evidence="7 8">
    <name type="scientific">Candidatus Profftella armatura</name>
    <dbReference type="NCBI Taxonomy" id="669502"/>
    <lineage>
        <taxon>Bacteria</taxon>
        <taxon>Pseudomonadati</taxon>
        <taxon>Pseudomonadota</taxon>
        <taxon>Betaproteobacteria</taxon>
        <taxon>Candidatus Profftella</taxon>
    </lineage>
</organism>
<dbReference type="EC" id="5.4.99.-" evidence="5"/>
<keyword evidence="3 5" id="KW-0413">Isomerase</keyword>
<dbReference type="PANTHER" id="PTHR47683">
    <property type="entry name" value="PSEUDOURIDINE SYNTHASE FAMILY PROTEIN-RELATED"/>
    <property type="match status" value="1"/>
</dbReference>
<evidence type="ECO:0000313" key="7">
    <source>
        <dbReference type="EMBL" id="AGS06897.1"/>
    </source>
</evidence>
<accession>S5R127</accession>
<dbReference type="GO" id="GO:0000455">
    <property type="term" value="P:enzyme-directed rRNA pseudouridine synthesis"/>
    <property type="evidence" value="ECO:0007669"/>
    <property type="project" value="UniProtKB-ARBA"/>
</dbReference>
<dbReference type="eggNOG" id="COG1187">
    <property type="taxonomic scope" value="Bacteria"/>
</dbReference>
<dbReference type="InterPro" id="IPR018496">
    <property type="entry name" value="PsdUridine_synth_RsuA/RluB_CS"/>
</dbReference>
<comment type="similarity">
    <text evidence="1 5">Belongs to the pseudouridine synthase RsuA family.</text>
</comment>
<dbReference type="SMART" id="SM00363">
    <property type="entry name" value="S4"/>
    <property type="match status" value="1"/>
</dbReference>
<dbReference type="HOGENOM" id="CLU_024979_1_1_4"/>
<dbReference type="OrthoDB" id="9807213at2"/>
<dbReference type="EMBL" id="CP003468">
    <property type="protein sequence ID" value="AGS06897.1"/>
    <property type="molecule type" value="Genomic_DNA"/>
</dbReference>
<dbReference type="PATRIC" id="fig|669502.6.peg.201"/>
<reference evidence="7 8" key="1">
    <citation type="journal article" date="2013" name="Curr. Biol.">
        <title>Defensive bacteriome symbiont with a drastically reduced genome.</title>
        <authorList>
            <person name="Nakabachi A."/>
            <person name="Ueoka R."/>
            <person name="Oshima K."/>
            <person name="Teta R."/>
            <person name="Mangoni A."/>
            <person name="Gurgui M."/>
            <person name="Oldham N.J."/>
            <person name="van Echten-Deckert G."/>
            <person name="Okamura K."/>
            <person name="Yamamoto K."/>
            <person name="Inoue H."/>
            <person name="Ohkuma M."/>
            <person name="Hongoh Y."/>
            <person name="Miyagishima S.Y."/>
            <person name="Hattori M."/>
            <person name="Piel J."/>
            <person name="Fukatsu T."/>
        </authorList>
    </citation>
    <scope>NUCLEOTIDE SEQUENCE [LARGE SCALE GENOMIC DNA]</scope>
    <source>
        <strain evidence="7 8">DC</strain>
    </source>
</reference>
<dbReference type="PANTHER" id="PTHR47683:SF3">
    <property type="entry name" value="RIBOSOMAL LARGE SUBUNIT PSEUDOURIDINE SYNTHASE B"/>
    <property type="match status" value="1"/>
</dbReference>
<keyword evidence="8" id="KW-1185">Reference proteome</keyword>
<evidence type="ECO:0000259" key="6">
    <source>
        <dbReference type="SMART" id="SM00363"/>
    </source>
</evidence>
<name>S5R127_9PROT</name>